<dbReference type="Proteomes" id="UP000036406">
    <property type="component" value="Chromosome"/>
</dbReference>
<dbReference type="PATRIC" id="fig|330734.3.peg.2927"/>
<keyword evidence="2" id="KW-1185">Reference proteome</keyword>
<dbReference type="KEGG" id="mpq:ABA45_13935"/>
<accession>A0A0H4I2X3</accession>
<name>A0A0H4I2X3_9GAMM</name>
<proteinExistence type="predicted"/>
<protein>
    <submittedName>
        <fullName evidence="1">Uncharacterized protein</fullName>
    </submittedName>
</protein>
<dbReference type="AlphaFoldDB" id="A0A0H4I2X3"/>
<gene>
    <name evidence="1" type="ORF">ABA45_13935</name>
</gene>
<sequence length="75" mass="8348">MARKAHTDISRLGKVVQRTVDMSIKQKTKRQLAQKKVGRSPFDRELVRESKRDAVPSVAASAFNQQGHSASNSVQ</sequence>
<organism evidence="1 2">
    <name type="scientific">Marinobacter psychrophilus</name>
    <dbReference type="NCBI Taxonomy" id="330734"/>
    <lineage>
        <taxon>Bacteria</taxon>
        <taxon>Pseudomonadati</taxon>
        <taxon>Pseudomonadota</taxon>
        <taxon>Gammaproteobacteria</taxon>
        <taxon>Pseudomonadales</taxon>
        <taxon>Marinobacteraceae</taxon>
        <taxon>Marinobacter</taxon>
    </lineage>
</organism>
<dbReference type="EMBL" id="CP011494">
    <property type="protein sequence ID" value="AKO53381.1"/>
    <property type="molecule type" value="Genomic_DNA"/>
</dbReference>
<evidence type="ECO:0000313" key="2">
    <source>
        <dbReference type="Proteomes" id="UP000036406"/>
    </source>
</evidence>
<evidence type="ECO:0000313" key="1">
    <source>
        <dbReference type="EMBL" id="AKO53381.1"/>
    </source>
</evidence>
<reference evidence="1 2" key="1">
    <citation type="submission" date="2015-05" db="EMBL/GenBank/DDBJ databases">
        <title>Complete genome of Marinobacter psychrophilus strain 20041T isolated from sea-ice of the Canadian Basin.</title>
        <authorList>
            <person name="Song L."/>
            <person name="Ren L."/>
            <person name="Yu Y."/>
            <person name="Wang X."/>
        </authorList>
    </citation>
    <scope>NUCLEOTIDE SEQUENCE [LARGE SCALE GENOMIC DNA]</scope>
    <source>
        <strain evidence="1 2">20041</strain>
    </source>
</reference>